<dbReference type="InterPro" id="IPR038573">
    <property type="entry name" value="BrnT_sf"/>
</dbReference>
<protein>
    <submittedName>
        <fullName evidence="1">BrnT family toxin</fullName>
    </submittedName>
</protein>
<keyword evidence="2" id="KW-1185">Reference proteome</keyword>
<name>A0ABV7FAL3_9BURK</name>
<sequence>MEITFDPLKNQVNLKKHGVSLLEARIIDWETALVWRDDRREYGEVRECALGMIGDRVYCVVFVDREEARRIISLRKANLREAKYYVEQT</sequence>
<dbReference type="RefSeq" id="WP_390328744.1">
    <property type="nucleotide sequence ID" value="NZ_JBHRTP010000109.1"/>
</dbReference>
<dbReference type="InterPro" id="IPR007460">
    <property type="entry name" value="BrnT_toxin"/>
</dbReference>
<proteinExistence type="predicted"/>
<evidence type="ECO:0000313" key="1">
    <source>
        <dbReference type="EMBL" id="MFC3111291.1"/>
    </source>
</evidence>
<evidence type="ECO:0000313" key="2">
    <source>
        <dbReference type="Proteomes" id="UP001595530"/>
    </source>
</evidence>
<dbReference type="Gene3D" id="3.10.450.530">
    <property type="entry name" value="Ribonuclease toxin, BrnT, of type II toxin-antitoxin system"/>
    <property type="match status" value="1"/>
</dbReference>
<dbReference type="EMBL" id="JBHRTP010000109">
    <property type="protein sequence ID" value="MFC3111291.1"/>
    <property type="molecule type" value="Genomic_DNA"/>
</dbReference>
<organism evidence="1 2">
    <name type="scientific">Undibacterium arcticum</name>
    <dbReference type="NCBI Taxonomy" id="1762892"/>
    <lineage>
        <taxon>Bacteria</taxon>
        <taxon>Pseudomonadati</taxon>
        <taxon>Pseudomonadota</taxon>
        <taxon>Betaproteobacteria</taxon>
        <taxon>Burkholderiales</taxon>
        <taxon>Oxalobacteraceae</taxon>
        <taxon>Undibacterium</taxon>
    </lineage>
</organism>
<dbReference type="Proteomes" id="UP001595530">
    <property type="component" value="Unassembled WGS sequence"/>
</dbReference>
<comment type="caution">
    <text evidence="1">The sequence shown here is derived from an EMBL/GenBank/DDBJ whole genome shotgun (WGS) entry which is preliminary data.</text>
</comment>
<reference evidence="2" key="1">
    <citation type="journal article" date="2019" name="Int. J. Syst. Evol. Microbiol.">
        <title>The Global Catalogue of Microorganisms (GCM) 10K type strain sequencing project: providing services to taxonomists for standard genome sequencing and annotation.</title>
        <authorList>
            <consortium name="The Broad Institute Genomics Platform"/>
            <consortium name="The Broad Institute Genome Sequencing Center for Infectious Disease"/>
            <person name="Wu L."/>
            <person name="Ma J."/>
        </authorList>
    </citation>
    <scope>NUCLEOTIDE SEQUENCE [LARGE SCALE GENOMIC DNA]</scope>
    <source>
        <strain evidence="2">KCTC 42986</strain>
    </source>
</reference>
<accession>A0ABV7FAL3</accession>
<gene>
    <name evidence="1" type="ORF">ACFOFO_25660</name>
</gene>
<dbReference type="Pfam" id="PF04365">
    <property type="entry name" value="BrnT_toxin"/>
    <property type="match status" value="1"/>
</dbReference>